<reference evidence="3" key="1">
    <citation type="journal article" date="2019" name="Int. J. Syst. Evol. Microbiol.">
        <title>The Global Catalogue of Microorganisms (GCM) 10K type strain sequencing project: providing services to taxonomists for standard genome sequencing and annotation.</title>
        <authorList>
            <consortium name="The Broad Institute Genomics Platform"/>
            <consortium name="The Broad Institute Genome Sequencing Center for Infectious Disease"/>
            <person name="Wu L."/>
            <person name="Ma J."/>
        </authorList>
    </citation>
    <scope>NUCLEOTIDE SEQUENCE [LARGE SCALE GENOMIC DNA]</scope>
    <source>
        <strain evidence="3">JCM 14306</strain>
    </source>
</reference>
<evidence type="ECO:0008006" key="4">
    <source>
        <dbReference type="Google" id="ProtNLM"/>
    </source>
</evidence>
<gene>
    <name evidence="2" type="ORF">GCM10009744_63670</name>
</gene>
<protein>
    <recommendedName>
        <fullName evidence="4">DUF4129 domain-containing protein</fullName>
    </recommendedName>
</protein>
<accession>A0ABP4RU51</accession>
<dbReference type="EMBL" id="BAAANE010000015">
    <property type="protein sequence ID" value="GAA1661174.1"/>
    <property type="molecule type" value="Genomic_DNA"/>
</dbReference>
<comment type="caution">
    <text evidence="2">The sequence shown here is derived from an EMBL/GenBank/DDBJ whole genome shotgun (WGS) entry which is preliminary data.</text>
</comment>
<proteinExistence type="predicted"/>
<keyword evidence="1" id="KW-1133">Transmembrane helix</keyword>
<sequence>MLQHLGAAVIGSLLLIAAFGVAGTQPRPLWFVGMALAIGFASLAIRMVVPQVLETTWPSRQDEKFAASRSRNSDNRTQFLATWVQEAGRERRPGEGSQTFARRIRPMLLELTTDRLVHRHGIDPRLEPDRARALVGDQLWALITGTEVRTASFAEIEQAVQTIEKL</sequence>
<evidence type="ECO:0000256" key="1">
    <source>
        <dbReference type="SAM" id="Phobius"/>
    </source>
</evidence>
<feature type="transmembrane region" description="Helical" evidence="1">
    <location>
        <begin position="30"/>
        <end position="49"/>
    </location>
</feature>
<organism evidence="2 3">
    <name type="scientific">Kribbella alba</name>
    <dbReference type="NCBI Taxonomy" id="190197"/>
    <lineage>
        <taxon>Bacteria</taxon>
        <taxon>Bacillati</taxon>
        <taxon>Actinomycetota</taxon>
        <taxon>Actinomycetes</taxon>
        <taxon>Propionibacteriales</taxon>
        <taxon>Kribbellaceae</taxon>
        <taxon>Kribbella</taxon>
    </lineage>
</organism>
<name>A0ABP4RU51_9ACTN</name>
<keyword evidence="1" id="KW-0472">Membrane</keyword>
<dbReference type="Proteomes" id="UP001501319">
    <property type="component" value="Unassembled WGS sequence"/>
</dbReference>
<keyword evidence="3" id="KW-1185">Reference proteome</keyword>
<keyword evidence="1" id="KW-0812">Transmembrane</keyword>
<evidence type="ECO:0000313" key="2">
    <source>
        <dbReference type="EMBL" id="GAA1661174.1"/>
    </source>
</evidence>
<evidence type="ECO:0000313" key="3">
    <source>
        <dbReference type="Proteomes" id="UP001501319"/>
    </source>
</evidence>